<reference evidence="1" key="1">
    <citation type="submission" date="2019-11" db="EMBL/GenBank/DDBJ databases">
        <authorList>
            <person name="Liu Y."/>
            <person name="Hou J."/>
            <person name="Li T.-Q."/>
            <person name="Guan C.-H."/>
            <person name="Wu X."/>
            <person name="Wu H.-Z."/>
            <person name="Ling F."/>
            <person name="Zhang R."/>
            <person name="Shi X.-G."/>
            <person name="Ren J.-P."/>
            <person name="Chen E.-F."/>
            <person name="Sun J.-M."/>
        </authorList>
    </citation>
    <scope>NUCLEOTIDE SEQUENCE</scope>
    <source>
        <strain evidence="1">Adult_tree_wgs_1</strain>
        <tissue evidence="1">Leaves</tissue>
    </source>
</reference>
<accession>A0A834HG64</accession>
<sequence length="320" mass="37402">MRLITVFSSELEPSDEEEELYRFSPVPEHEADIKAAKLKTTVDKLGDEVVEDSSDDDTDSEQDEMVNLRGIIRKLTEDNAKNDHIISELRRENKEKNATISELRRRITKHPQTTTPGFGFEGISTQFDKDHLEHENVTLQTKIGGMLIEKDIVKEKLEVVGDIINDFVTHTVTQTHQMIDGLTRMLTIQLDKDNLNHRNVAYFSCTIRTILHTKKSDIRAVLLDTKLHCVFENIRQHGTRYYRYLVFPINSSGDKLLKITLYHWTVLFFNIRKKNWMHYNSLRKRDGKYPFVKDATFVKKYVENYMKDRHAKLKNQSTGT</sequence>
<dbReference type="EMBL" id="WJXA01000002">
    <property type="protein sequence ID" value="KAF7150549.1"/>
    <property type="molecule type" value="Genomic_DNA"/>
</dbReference>
<keyword evidence="2" id="KW-1185">Reference proteome</keyword>
<dbReference type="Proteomes" id="UP000626092">
    <property type="component" value="Unassembled WGS sequence"/>
</dbReference>
<comment type="caution">
    <text evidence="1">The sequence shown here is derived from an EMBL/GenBank/DDBJ whole genome shotgun (WGS) entry which is preliminary data.</text>
</comment>
<dbReference type="InterPro" id="IPR038765">
    <property type="entry name" value="Papain-like_cys_pep_sf"/>
</dbReference>
<gene>
    <name evidence="1" type="ORF">RHSIM_Rhsim02G0150000</name>
</gene>
<proteinExistence type="predicted"/>
<name>A0A834HG64_RHOSS</name>
<dbReference type="AlphaFoldDB" id="A0A834HG64"/>
<evidence type="ECO:0000313" key="2">
    <source>
        <dbReference type="Proteomes" id="UP000626092"/>
    </source>
</evidence>
<protein>
    <submittedName>
        <fullName evidence="1">Uncharacterized protein</fullName>
    </submittedName>
</protein>
<dbReference type="SUPFAM" id="SSF54001">
    <property type="entry name" value="Cysteine proteinases"/>
    <property type="match status" value="1"/>
</dbReference>
<evidence type="ECO:0000313" key="1">
    <source>
        <dbReference type="EMBL" id="KAF7150549.1"/>
    </source>
</evidence>
<dbReference type="Gene3D" id="3.40.395.10">
    <property type="entry name" value="Adenoviral Proteinase, Chain A"/>
    <property type="match status" value="1"/>
</dbReference>
<organism evidence="1 2">
    <name type="scientific">Rhododendron simsii</name>
    <name type="common">Sims's rhododendron</name>
    <dbReference type="NCBI Taxonomy" id="118357"/>
    <lineage>
        <taxon>Eukaryota</taxon>
        <taxon>Viridiplantae</taxon>
        <taxon>Streptophyta</taxon>
        <taxon>Embryophyta</taxon>
        <taxon>Tracheophyta</taxon>
        <taxon>Spermatophyta</taxon>
        <taxon>Magnoliopsida</taxon>
        <taxon>eudicotyledons</taxon>
        <taxon>Gunneridae</taxon>
        <taxon>Pentapetalae</taxon>
        <taxon>asterids</taxon>
        <taxon>Ericales</taxon>
        <taxon>Ericaceae</taxon>
        <taxon>Ericoideae</taxon>
        <taxon>Rhodoreae</taxon>
        <taxon>Rhododendron</taxon>
    </lineage>
</organism>